<dbReference type="CDD" id="cd01427">
    <property type="entry name" value="HAD_like"/>
    <property type="match status" value="1"/>
</dbReference>
<reference evidence="6" key="1">
    <citation type="journal article" date="2019" name="Int. J. Syst. Evol. Microbiol.">
        <title>The Global Catalogue of Microorganisms (GCM) 10K type strain sequencing project: providing services to taxonomists for standard genome sequencing and annotation.</title>
        <authorList>
            <consortium name="The Broad Institute Genomics Platform"/>
            <consortium name="The Broad Institute Genome Sequencing Center for Infectious Disease"/>
            <person name="Wu L."/>
            <person name="Ma J."/>
        </authorList>
    </citation>
    <scope>NUCLEOTIDE SEQUENCE [LARGE SCALE GENOMIC DNA]</scope>
    <source>
        <strain evidence="6">KCTC 22157</strain>
    </source>
</reference>
<evidence type="ECO:0000256" key="2">
    <source>
        <dbReference type="ARBA" id="ARBA00004818"/>
    </source>
</evidence>
<dbReference type="Pfam" id="PF00702">
    <property type="entry name" value="Hydrolase"/>
    <property type="match status" value="1"/>
</dbReference>
<dbReference type="Proteomes" id="UP000647585">
    <property type="component" value="Unassembled WGS sequence"/>
</dbReference>
<name>A0ABQ2WGM1_9GAMM</name>
<dbReference type="SUPFAM" id="SSF56784">
    <property type="entry name" value="HAD-like"/>
    <property type="match status" value="1"/>
</dbReference>
<dbReference type="InterPro" id="IPR023214">
    <property type="entry name" value="HAD_sf"/>
</dbReference>
<comment type="caution">
    <text evidence="5">The sequence shown here is derived from an EMBL/GenBank/DDBJ whole genome shotgun (WGS) entry which is preliminary data.</text>
</comment>
<dbReference type="EC" id="3.1.3.18" evidence="4"/>
<protein>
    <recommendedName>
        <fullName evidence="4">phosphoglycolate phosphatase</fullName>
        <ecNumber evidence="4">3.1.3.18</ecNumber>
    </recommendedName>
</protein>
<dbReference type="InterPro" id="IPR023198">
    <property type="entry name" value="PGP-like_dom2"/>
</dbReference>
<gene>
    <name evidence="5" type="ORF">GCM10007158_09250</name>
</gene>
<dbReference type="Gene3D" id="1.10.150.240">
    <property type="entry name" value="Putative phosphatase, domain 2"/>
    <property type="match status" value="1"/>
</dbReference>
<comment type="similarity">
    <text evidence="3">Belongs to the HAD-like hydrolase superfamily. CbbY/CbbZ/Gph/YieH family.</text>
</comment>
<sequence>MRYPFTDYTTLVFDCDGVVLESNQVKTDAFYQATLPYGEAAAQAMVDYHVANGGVSRYKKFAHFLEQIAPKHAAQRNLAEQSPDLEALLQAYAGYVRDGLLSCEVAPGLKALREKAPNARWLIVSGGDQVELRDVFAQRGITAWFDGGIFGSPDNKDEILARELASGNIQQPALFLGDSKYDYQAACAAGLDFVFLSGWSEVERWEEWINQKKITSVTSLSELV</sequence>
<dbReference type="PANTHER" id="PTHR43434:SF1">
    <property type="entry name" value="PHOSPHOGLYCOLATE PHOSPHATASE"/>
    <property type="match status" value="1"/>
</dbReference>
<dbReference type="InterPro" id="IPR050155">
    <property type="entry name" value="HAD-like_hydrolase_sf"/>
</dbReference>
<accession>A0ABQ2WGM1</accession>
<evidence type="ECO:0000256" key="3">
    <source>
        <dbReference type="ARBA" id="ARBA00006171"/>
    </source>
</evidence>
<comment type="pathway">
    <text evidence="2">Organic acid metabolism; glycolate biosynthesis; glycolate from 2-phosphoglycolate: step 1/1.</text>
</comment>
<evidence type="ECO:0000256" key="1">
    <source>
        <dbReference type="ARBA" id="ARBA00000830"/>
    </source>
</evidence>
<dbReference type="Gene3D" id="3.40.50.1000">
    <property type="entry name" value="HAD superfamily/HAD-like"/>
    <property type="match status" value="1"/>
</dbReference>
<proteinExistence type="inferred from homology"/>
<keyword evidence="6" id="KW-1185">Reference proteome</keyword>
<dbReference type="RefSeq" id="WP_193461107.1">
    <property type="nucleotide sequence ID" value="NZ_BMXO01000003.1"/>
</dbReference>
<evidence type="ECO:0000313" key="5">
    <source>
        <dbReference type="EMBL" id="GGW50450.1"/>
    </source>
</evidence>
<dbReference type="SFLD" id="SFLDS00003">
    <property type="entry name" value="Haloacid_Dehalogenase"/>
    <property type="match status" value="1"/>
</dbReference>
<dbReference type="PANTHER" id="PTHR43434">
    <property type="entry name" value="PHOSPHOGLYCOLATE PHOSPHATASE"/>
    <property type="match status" value="1"/>
</dbReference>
<comment type="catalytic activity">
    <reaction evidence="1">
        <text>2-phosphoglycolate + H2O = glycolate + phosphate</text>
        <dbReference type="Rhea" id="RHEA:14369"/>
        <dbReference type="ChEBI" id="CHEBI:15377"/>
        <dbReference type="ChEBI" id="CHEBI:29805"/>
        <dbReference type="ChEBI" id="CHEBI:43474"/>
        <dbReference type="ChEBI" id="CHEBI:58033"/>
        <dbReference type="EC" id="3.1.3.18"/>
    </reaction>
</comment>
<evidence type="ECO:0000256" key="4">
    <source>
        <dbReference type="ARBA" id="ARBA00013078"/>
    </source>
</evidence>
<organism evidence="5 6">
    <name type="scientific">Halomonas johnsoniae</name>
    <dbReference type="NCBI Taxonomy" id="502832"/>
    <lineage>
        <taxon>Bacteria</taxon>
        <taxon>Pseudomonadati</taxon>
        <taxon>Pseudomonadota</taxon>
        <taxon>Gammaproteobacteria</taxon>
        <taxon>Oceanospirillales</taxon>
        <taxon>Halomonadaceae</taxon>
        <taxon>Halomonas</taxon>
    </lineage>
</organism>
<evidence type="ECO:0000313" key="6">
    <source>
        <dbReference type="Proteomes" id="UP000647585"/>
    </source>
</evidence>
<dbReference type="SFLD" id="SFLDG01129">
    <property type="entry name" value="C1.5:_HAD__Beta-PGM__Phosphata"/>
    <property type="match status" value="1"/>
</dbReference>
<dbReference type="InterPro" id="IPR036412">
    <property type="entry name" value="HAD-like_sf"/>
</dbReference>
<dbReference type="EMBL" id="BMXO01000003">
    <property type="protein sequence ID" value="GGW50450.1"/>
    <property type="molecule type" value="Genomic_DNA"/>
</dbReference>